<accession>A0AA37VFL7</accession>
<dbReference type="Proteomes" id="UP001145109">
    <property type="component" value="Unassembled WGS sequence"/>
</dbReference>
<organism evidence="1 2">
    <name type="scientific">Coprococcus comes</name>
    <dbReference type="NCBI Taxonomy" id="410072"/>
    <lineage>
        <taxon>Bacteria</taxon>
        <taxon>Bacillati</taxon>
        <taxon>Bacillota</taxon>
        <taxon>Clostridia</taxon>
        <taxon>Lachnospirales</taxon>
        <taxon>Lachnospiraceae</taxon>
        <taxon>Coprococcus</taxon>
    </lineage>
</organism>
<gene>
    <name evidence="1" type="ORF">comes_30160</name>
</gene>
<name>A0AA37VFL7_9FIRM</name>
<reference evidence="1" key="2">
    <citation type="submission" date="2022-11" db="EMBL/GenBank/DDBJ databases">
        <title>Draft genome sequence of Coprococcus comes strain 31264.</title>
        <authorList>
            <person name="Hisatomi A."/>
            <person name="Ohkuma M."/>
            <person name="Sakamoto M."/>
        </authorList>
    </citation>
    <scope>NUCLEOTIDE SEQUENCE</scope>
    <source>
        <strain evidence="1">JCM 31264</strain>
    </source>
</reference>
<reference evidence="1" key="1">
    <citation type="submission" date="2022-09" db="EMBL/GenBank/DDBJ databases">
        <title>Draft genome sequence of Coprococcus comes strain 31264.</title>
        <authorList>
            <person name="Atsushi H."/>
            <person name="Moriya O."/>
            <person name="Mitsuo S."/>
        </authorList>
    </citation>
    <scope>NUCLEOTIDE SEQUENCE</scope>
    <source>
        <strain evidence="1">JCM 31264</strain>
    </source>
</reference>
<sequence length="82" mass="9312">MIYAEDLDFTVSREGSCTGTGFCRQSMQKKNTQYSCYGYTDHGKETGADLLLSAFEILIKYVKKNKQINGFNIKIGSWRIQA</sequence>
<proteinExistence type="predicted"/>
<dbReference type="EMBL" id="BSCI01000029">
    <property type="protein sequence ID" value="GLG88468.1"/>
    <property type="molecule type" value="Genomic_DNA"/>
</dbReference>
<protein>
    <submittedName>
        <fullName evidence="1">Uncharacterized protein</fullName>
    </submittedName>
</protein>
<dbReference type="AlphaFoldDB" id="A0AA37VFL7"/>
<evidence type="ECO:0000313" key="2">
    <source>
        <dbReference type="Proteomes" id="UP001145109"/>
    </source>
</evidence>
<comment type="caution">
    <text evidence="1">The sequence shown here is derived from an EMBL/GenBank/DDBJ whole genome shotgun (WGS) entry which is preliminary data.</text>
</comment>
<evidence type="ECO:0000313" key="1">
    <source>
        <dbReference type="EMBL" id="GLG88468.1"/>
    </source>
</evidence>